<comment type="subcellular location">
    <subcellularLocation>
        <location evidence="1">Nucleus</location>
    </subcellularLocation>
</comment>
<dbReference type="STRING" id="4555.K3YDR8"/>
<dbReference type="InterPro" id="IPR003340">
    <property type="entry name" value="B3_DNA-bd"/>
</dbReference>
<keyword evidence="3" id="KW-0238">DNA-binding</keyword>
<reference evidence="7" key="2">
    <citation type="submission" date="2018-08" db="UniProtKB">
        <authorList>
            <consortium name="EnsemblPlants"/>
        </authorList>
    </citation>
    <scope>IDENTIFICATION</scope>
    <source>
        <strain evidence="7">Yugu1</strain>
    </source>
</reference>
<dbReference type="SMART" id="SM01019">
    <property type="entry name" value="B3"/>
    <property type="match status" value="3"/>
</dbReference>
<keyword evidence="4" id="KW-0804">Transcription</keyword>
<feature type="domain" description="TF-B3" evidence="6">
    <location>
        <begin position="280"/>
        <end position="360"/>
    </location>
</feature>
<dbReference type="CDD" id="cd10017">
    <property type="entry name" value="B3_DNA"/>
    <property type="match status" value="2"/>
</dbReference>
<dbReference type="InterPro" id="IPR039218">
    <property type="entry name" value="REM_fam"/>
</dbReference>
<dbReference type="GO" id="GO:0005634">
    <property type="term" value="C:nucleus"/>
    <property type="evidence" value="ECO:0007669"/>
    <property type="project" value="UniProtKB-SubCell"/>
</dbReference>
<evidence type="ECO:0000259" key="6">
    <source>
        <dbReference type="PROSITE" id="PS50863"/>
    </source>
</evidence>
<keyword evidence="5" id="KW-0539">Nucleus</keyword>
<evidence type="ECO:0000313" key="7">
    <source>
        <dbReference type="EnsemblPlants" id="KQK96771"/>
    </source>
</evidence>
<evidence type="ECO:0000256" key="3">
    <source>
        <dbReference type="ARBA" id="ARBA00023125"/>
    </source>
</evidence>
<name>K3YDR8_SETIT</name>
<dbReference type="PANTHER" id="PTHR31674:SF86">
    <property type="entry name" value="B3 DOMAIN-CONTAINING PROTEIN OS04G0347400-RELATED"/>
    <property type="match status" value="1"/>
</dbReference>
<evidence type="ECO:0000256" key="5">
    <source>
        <dbReference type="ARBA" id="ARBA00023242"/>
    </source>
</evidence>
<dbReference type="HOGENOM" id="CLU_031663_1_0_1"/>
<keyword evidence="2" id="KW-0805">Transcription regulation</keyword>
<evidence type="ECO:0000313" key="8">
    <source>
        <dbReference type="Proteomes" id="UP000004995"/>
    </source>
</evidence>
<organism evidence="7 8">
    <name type="scientific">Setaria italica</name>
    <name type="common">Foxtail millet</name>
    <name type="synonym">Panicum italicum</name>
    <dbReference type="NCBI Taxonomy" id="4555"/>
    <lineage>
        <taxon>Eukaryota</taxon>
        <taxon>Viridiplantae</taxon>
        <taxon>Streptophyta</taxon>
        <taxon>Embryophyta</taxon>
        <taxon>Tracheophyta</taxon>
        <taxon>Spermatophyta</taxon>
        <taxon>Magnoliopsida</taxon>
        <taxon>Liliopsida</taxon>
        <taxon>Poales</taxon>
        <taxon>Poaceae</taxon>
        <taxon>PACMAD clade</taxon>
        <taxon>Panicoideae</taxon>
        <taxon>Panicodae</taxon>
        <taxon>Paniceae</taxon>
        <taxon>Cenchrinae</taxon>
        <taxon>Setaria</taxon>
    </lineage>
</organism>
<dbReference type="Proteomes" id="UP000004995">
    <property type="component" value="Unassembled WGS sequence"/>
</dbReference>
<keyword evidence="8" id="KW-1185">Reference proteome</keyword>
<dbReference type="PROSITE" id="PS50863">
    <property type="entry name" value="B3"/>
    <property type="match status" value="2"/>
</dbReference>
<dbReference type="Pfam" id="PF02362">
    <property type="entry name" value="B3"/>
    <property type="match status" value="2"/>
</dbReference>
<reference evidence="8" key="1">
    <citation type="journal article" date="2012" name="Nat. Biotechnol.">
        <title>Reference genome sequence of the model plant Setaria.</title>
        <authorList>
            <person name="Bennetzen J.L."/>
            <person name="Schmutz J."/>
            <person name="Wang H."/>
            <person name="Percifield R."/>
            <person name="Hawkins J."/>
            <person name="Pontaroli A.C."/>
            <person name="Estep M."/>
            <person name="Feng L."/>
            <person name="Vaughn J.N."/>
            <person name="Grimwood J."/>
            <person name="Jenkins J."/>
            <person name="Barry K."/>
            <person name="Lindquist E."/>
            <person name="Hellsten U."/>
            <person name="Deshpande S."/>
            <person name="Wang X."/>
            <person name="Wu X."/>
            <person name="Mitros T."/>
            <person name="Triplett J."/>
            <person name="Yang X."/>
            <person name="Ye C.Y."/>
            <person name="Mauro-Herrera M."/>
            <person name="Wang L."/>
            <person name="Li P."/>
            <person name="Sharma M."/>
            <person name="Sharma R."/>
            <person name="Ronald P.C."/>
            <person name="Panaud O."/>
            <person name="Kellogg E.A."/>
            <person name="Brutnell T.P."/>
            <person name="Doust A.N."/>
            <person name="Tuskan G.A."/>
            <person name="Rokhsar D."/>
            <person name="Devos K.M."/>
        </authorList>
    </citation>
    <scope>NUCLEOTIDE SEQUENCE [LARGE SCALE GENOMIC DNA]</scope>
    <source>
        <strain evidence="8">cv. Yugu1</strain>
    </source>
</reference>
<dbReference type="Gene3D" id="2.40.330.10">
    <property type="entry name" value="DNA-binding pseudobarrel domain"/>
    <property type="match status" value="3"/>
</dbReference>
<proteinExistence type="predicted"/>
<dbReference type="EMBL" id="AGNK02004255">
    <property type="status" value="NOT_ANNOTATED_CDS"/>
    <property type="molecule type" value="Genomic_DNA"/>
</dbReference>
<dbReference type="AlphaFoldDB" id="K3YDR8"/>
<dbReference type="EnsemblPlants" id="KQK96771">
    <property type="protein sequence ID" value="KQK96771"/>
    <property type="gene ID" value="SETIT_012375mg"/>
</dbReference>
<dbReference type="PANTHER" id="PTHR31674">
    <property type="entry name" value="B3 DOMAIN-CONTAINING PROTEIN REM-LIKE 3-RELATED"/>
    <property type="match status" value="1"/>
</dbReference>
<feature type="domain" description="TF-B3" evidence="6">
    <location>
        <begin position="134"/>
        <end position="230"/>
    </location>
</feature>
<dbReference type="eggNOG" id="ENOG502SK57">
    <property type="taxonomic scope" value="Eukaryota"/>
</dbReference>
<sequence>MASSGPGKQGTATAKKHLRVLLPFSREALRIPDELAGEIGAAEALVVGPAGGKVKFWSVEVGKDGDGAFLGRGWPEFAEACGVGTGWLLVLRHRGRGVLSAKAFDATCCFRELGAPAPPAKDPPISHCKGSTHKPQFIRVLPKDFMEKMLIPAKFVEQHIPMELLDNRTAIVFGPSGKVYSIKLKMGWAGVFFAGGWSQFLKFHDITEANALLLRYEGNMVFTLKVYGPNGYQREFNHKENRGSMASLKNASSRAQGVYVIGPPAWLKKEISTRMIKICISFPAAFCNAIGLREACTVTLKTSLSSTSSWQVRVLPYKDTSHQVGSGWKSFCEENMIKEGDLCTFNVIEMMLWHVIIDRC</sequence>
<evidence type="ECO:0000256" key="4">
    <source>
        <dbReference type="ARBA" id="ARBA00023163"/>
    </source>
</evidence>
<dbReference type="Gramene" id="KQK96771">
    <property type="protein sequence ID" value="KQK96771"/>
    <property type="gene ID" value="SETIT_012375mg"/>
</dbReference>
<dbReference type="GO" id="GO:0003677">
    <property type="term" value="F:DNA binding"/>
    <property type="evidence" value="ECO:0007669"/>
    <property type="project" value="UniProtKB-KW"/>
</dbReference>
<protein>
    <recommendedName>
        <fullName evidence="6">TF-B3 domain-containing protein</fullName>
    </recommendedName>
</protein>
<dbReference type="InterPro" id="IPR015300">
    <property type="entry name" value="DNA-bd_pseudobarrel_sf"/>
</dbReference>
<dbReference type="SUPFAM" id="SSF101936">
    <property type="entry name" value="DNA-binding pseudobarrel domain"/>
    <property type="match status" value="3"/>
</dbReference>
<evidence type="ECO:0000256" key="2">
    <source>
        <dbReference type="ARBA" id="ARBA00023015"/>
    </source>
</evidence>
<dbReference type="InParanoid" id="K3YDR8"/>
<evidence type="ECO:0000256" key="1">
    <source>
        <dbReference type="ARBA" id="ARBA00004123"/>
    </source>
</evidence>
<accession>K3YDR8</accession>